<sequence length="244" mass="28149">MAWDSEKQLLFSGSFDQSVIVWDIGGQQGTAYELQGHHNKVTALCYASLKQQLISGGEDSVIVFWDMTVERKETPEWHESDCCQRCGRPFFWNLRAMMDQRQLGLRQHHCRYCGRAVCDRCSAGRASIPVMGFEFDVRVCDPCLTELKDMDHTSMATFHDAKHSIVFMDLDEPRKQLLTVGQDRLIKVWDVSALLHCTVTQENRDVTVLHQCNSHRKEKRASIVSFQLLLFFVTVQESHHTHFV</sequence>
<dbReference type="InterPro" id="IPR015943">
    <property type="entry name" value="WD40/YVTN_repeat-like_dom_sf"/>
</dbReference>
<evidence type="ECO:0000256" key="7">
    <source>
        <dbReference type="ARBA" id="ARBA00022833"/>
    </source>
</evidence>
<dbReference type="PROSITE" id="PS50082">
    <property type="entry name" value="WD_REPEATS_2"/>
    <property type="match status" value="2"/>
</dbReference>
<dbReference type="PRINTS" id="PR00320">
    <property type="entry name" value="GPROTEINBRPT"/>
</dbReference>
<evidence type="ECO:0000313" key="11">
    <source>
        <dbReference type="EMBL" id="GFG41068.1"/>
    </source>
</evidence>
<feature type="repeat" description="WD" evidence="9">
    <location>
        <begin position="1"/>
        <end position="24"/>
    </location>
</feature>
<dbReference type="SMART" id="SM00064">
    <property type="entry name" value="FYVE"/>
    <property type="match status" value="1"/>
</dbReference>
<dbReference type="InParanoid" id="A0A6L2QCX1"/>
<organism evidence="11 12">
    <name type="scientific">Coptotermes formosanus</name>
    <name type="common">Formosan subterranean termite</name>
    <dbReference type="NCBI Taxonomy" id="36987"/>
    <lineage>
        <taxon>Eukaryota</taxon>
        <taxon>Metazoa</taxon>
        <taxon>Ecdysozoa</taxon>
        <taxon>Arthropoda</taxon>
        <taxon>Hexapoda</taxon>
        <taxon>Insecta</taxon>
        <taxon>Pterygota</taxon>
        <taxon>Neoptera</taxon>
        <taxon>Polyneoptera</taxon>
        <taxon>Dictyoptera</taxon>
        <taxon>Blattodea</taxon>
        <taxon>Blattoidea</taxon>
        <taxon>Termitoidae</taxon>
        <taxon>Rhinotermitidae</taxon>
        <taxon>Coptotermes</taxon>
    </lineage>
</organism>
<evidence type="ECO:0000259" key="10">
    <source>
        <dbReference type="PROSITE" id="PS50178"/>
    </source>
</evidence>
<dbReference type="InterPro" id="IPR013083">
    <property type="entry name" value="Znf_RING/FYVE/PHD"/>
</dbReference>
<name>A0A6L2QCX1_COPFO</name>
<dbReference type="PROSITE" id="PS50294">
    <property type="entry name" value="WD_REPEATS_REGION"/>
    <property type="match status" value="2"/>
</dbReference>
<dbReference type="Gene3D" id="2.130.10.10">
    <property type="entry name" value="YVTN repeat-like/Quinoprotein amine dehydrogenase"/>
    <property type="match status" value="1"/>
</dbReference>
<dbReference type="Pfam" id="PF00400">
    <property type="entry name" value="WD40"/>
    <property type="match status" value="2"/>
</dbReference>
<evidence type="ECO:0000313" key="12">
    <source>
        <dbReference type="Proteomes" id="UP000502823"/>
    </source>
</evidence>
<evidence type="ECO:0000256" key="2">
    <source>
        <dbReference type="ARBA" id="ARBA00022574"/>
    </source>
</evidence>
<keyword evidence="2 9" id="KW-0853">WD repeat</keyword>
<dbReference type="PROSITE" id="PS00678">
    <property type="entry name" value="WD_REPEATS_1"/>
    <property type="match status" value="3"/>
</dbReference>
<dbReference type="Proteomes" id="UP000502823">
    <property type="component" value="Unassembled WGS sequence"/>
</dbReference>
<reference evidence="12" key="1">
    <citation type="submission" date="2020-01" db="EMBL/GenBank/DDBJ databases">
        <title>Draft genome sequence of the Termite Coptotermes fromosanus.</title>
        <authorList>
            <person name="Itakura S."/>
            <person name="Yosikawa Y."/>
            <person name="Umezawa K."/>
        </authorList>
    </citation>
    <scope>NUCLEOTIDE SEQUENCE [LARGE SCALE GENOMIC DNA]</scope>
</reference>
<dbReference type="InterPro" id="IPR020472">
    <property type="entry name" value="WD40_PAC1"/>
</dbReference>
<dbReference type="PANTHER" id="PTHR46189:SF1">
    <property type="entry name" value="LD41958P"/>
    <property type="match status" value="1"/>
</dbReference>
<dbReference type="InterPro" id="IPR000306">
    <property type="entry name" value="Znf_FYVE"/>
</dbReference>
<evidence type="ECO:0000256" key="1">
    <source>
        <dbReference type="ARBA" id="ARBA00004412"/>
    </source>
</evidence>
<dbReference type="OrthoDB" id="63070at2759"/>
<evidence type="ECO:0000256" key="4">
    <source>
        <dbReference type="ARBA" id="ARBA00022737"/>
    </source>
</evidence>
<accession>A0A6L2QCX1</accession>
<dbReference type="Pfam" id="PF01363">
    <property type="entry name" value="FYVE"/>
    <property type="match status" value="1"/>
</dbReference>
<feature type="domain" description="FYVE-type" evidence="10">
    <location>
        <begin position="77"/>
        <end position="148"/>
    </location>
</feature>
<comment type="caution">
    <text evidence="11">The sequence shown here is derived from an EMBL/GenBank/DDBJ whole genome shotgun (WGS) entry which is preliminary data.</text>
</comment>
<keyword evidence="3" id="KW-0479">Metal-binding</keyword>
<dbReference type="InterPro" id="IPR017455">
    <property type="entry name" value="Znf_FYVE-rel"/>
</dbReference>
<keyword evidence="5" id="KW-0967">Endosome</keyword>
<dbReference type="SMART" id="SM00320">
    <property type="entry name" value="WD40"/>
    <property type="match status" value="2"/>
</dbReference>
<dbReference type="InterPro" id="IPR019775">
    <property type="entry name" value="WD40_repeat_CS"/>
</dbReference>
<keyword evidence="6 8" id="KW-0863">Zinc-finger</keyword>
<proteinExistence type="predicted"/>
<keyword evidence="12" id="KW-1185">Reference proteome</keyword>
<dbReference type="Gene3D" id="3.30.40.10">
    <property type="entry name" value="Zinc/RING finger domain, C3HC4 (zinc finger)"/>
    <property type="match status" value="1"/>
</dbReference>
<dbReference type="CDD" id="cd15718">
    <property type="entry name" value="FYVE_WDFY1_like"/>
    <property type="match status" value="1"/>
</dbReference>
<dbReference type="SUPFAM" id="SSF50978">
    <property type="entry name" value="WD40 repeat-like"/>
    <property type="match status" value="1"/>
</dbReference>
<evidence type="ECO:0000256" key="5">
    <source>
        <dbReference type="ARBA" id="ARBA00022753"/>
    </source>
</evidence>
<dbReference type="FunFam" id="3.30.40.10:FF:000105">
    <property type="entry name" value="WD repeat and FYVE domain-containing protein 2"/>
    <property type="match status" value="1"/>
</dbReference>
<dbReference type="InterPro" id="IPR001680">
    <property type="entry name" value="WD40_rpt"/>
</dbReference>
<protein>
    <recommendedName>
        <fullName evidence="10">FYVE-type domain-containing protein</fullName>
    </recommendedName>
</protein>
<dbReference type="PANTHER" id="PTHR46189">
    <property type="entry name" value="LD41958P"/>
    <property type="match status" value="1"/>
</dbReference>
<keyword evidence="4" id="KW-0677">Repeat</keyword>
<evidence type="ECO:0000256" key="6">
    <source>
        <dbReference type="ARBA" id="ARBA00022771"/>
    </source>
</evidence>
<evidence type="ECO:0000256" key="9">
    <source>
        <dbReference type="PROSITE-ProRule" id="PRU00221"/>
    </source>
</evidence>
<dbReference type="InterPro" id="IPR036322">
    <property type="entry name" value="WD40_repeat_dom_sf"/>
</dbReference>
<dbReference type="SUPFAM" id="SSF57903">
    <property type="entry name" value="FYVE/PHD zinc finger"/>
    <property type="match status" value="1"/>
</dbReference>
<dbReference type="InterPro" id="IPR011011">
    <property type="entry name" value="Znf_FYVE_PHD"/>
</dbReference>
<keyword evidence="7" id="KW-0862">Zinc</keyword>
<gene>
    <name evidence="11" type="ORF">Cfor_04544</name>
</gene>
<dbReference type="InterPro" id="IPR042234">
    <property type="entry name" value="WDFY1/WDFY2"/>
</dbReference>
<dbReference type="PROSITE" id="PS50178">
    <property type="entry name" value="ZF_FYVE"/>
    <property type="match status" value="1"/>
</dbReference>
<dbReference type="GO" id="GO:0005769">
    <property type="term" value="C:early endosome"/>
    <property type="evidence" value="ECO:0007669"/>
    <property type="project" value="UniProtKB-SubCell"/>
</dbReference>
<dbReference type="AlphaFoldDB" id="A0A6L2QCX1"/>
<dbReference type="EMBL" id="BLKM01003054">
    <property type="protein sequence ID" value="GFG41068.1"/>
    <property type="molecule type" value="Genomic_DNA"/>
</dbReference>
<comment type="subcellular location">
    <subcellularLocation>
        <location evidence="1">Early endosome</location>
    </subcellularLocation>
</comment>
<dbReference type="GO" id="GO:0008270">
    <property type="term" value="F:zinc ion binding"/>
    <property type="evidence" value="ECO:0007669"/>
    <property type="project" value="UniProtKB-KW"/>
</dbReference>
<evidence type="ECO:0000256" key="3">
    <source>
        <dbReference type="ARBA" id="ARBA00022723"/>
    </source>
</evidence>
<feature type="repeat" description="WD" evidence="9">
    <location>
        <begin position="34"/>
        <end position="67"/>
    </location>
</feature>
<evidence type="ECO:0000256" key="8">
    <source>
        <dbReference type="PROSITE-ProRule" id="PRU00091"/>
    </source>
</evidence>